<evidence type="ECO:0000313" key="3">
    <source>
        <dbReference type="Proteomes" id="UP000324897"/>
    </source>
</evidence>
<keyword evidence="3" id="KW-1185">Reference proteome</keyword>
<feature type="non-terminal residue" evidence="2">
    <location>
        <position position="1"/>
    </location>
</feature>
<feature type="chain" id="PRO_5023908524" evidence="1">
    <location>
        <begin position="26"/>
        <end position="72"/>
    </location>
</feature>
<dbReference type="Proteomes" id="UP000324897">
    <property type="component" value="Chromosome 1"/>
</dbReference>
<dbReference type="Gramene" id="TVU28434">
    <property type="protein sequence ID" value="TVU28434"/>
    <property type="gene ID" value="EJB05_19951"/>
</dbReference>
<dbReference type="PANTHER" id="PTHR35547:SF1">
    <property type="entry name" value="OS02G0737401 PROTEIN"/>
    <property type="match status" value="1"/>
</dbReference>
<protein>
    <submittedName>
        <fullName evidence="2">Uncharacterized protein</fullName>
    </submittedName>
</protein>
<reference evidence="2 3" key="1">
    <citation type="journal article" date="2019" name="Sci. Rep.">
        <title>A high-quality genome of Eragrostis curvula grass provides insights into Poaceae evolution and supports new strategies to enhance forage quality.</title>
        <authorList>
            <person name="Carballo J."/>
            <person name="Santos B.A.C.M."/>
            <person name="Zappacosta D."/>
            <person name="Garbus I."/>
            <person name="Selva J.P."/>
            <person name="Gallo C.A."/>
            <person name="Diaz A."/>
            <person name="Albertini E."/>
            <person name="Caccamo M."/>
            <person name="Echenique V."/>
        </authorList>
    </citation>
    <scope>NUCLEOTIDE SEQUENCE [LARGE SCALE GENOMIC DNA]</scope>
    <source>
        <strain evidence="3">cv. Victoria</strain>
        <tissue evidence="2">Leaf</tissue>
    </source>
</reference>
<sequence length="72" mass="8013">MAAMRRLVLPVIMVVMVFSVVAVAAARPLAGEEWAGEATGSESFMSFLRQLYRQRLSGPVLRPVKRFTMTRA</sequence>
<organism evidence="2 3">
    <name type="scientific">Eragrostis curvula</name>
    <name type="common">weeping love grass</name>
    <dbReference type="NCBI Taxonomy" id="38414"/>
    <lineage>
        <taxon>Eukaryota</taxon>
        <taxon>Viridiplantae</taxon>
        <taxon>Streptophyta</taxon>
        <taxon>Embryophyta</taxon>
        <taxon>Tracheophyta</taxon>
        <taxon>Spermatophyta</taxon>
        <taxon>Magnoliopsida</taxon>
        <taxon>Liliopsida</taxon>
        <taxon>Poales</taxon>
        <taxon>Poaceae</taxon>
        <taxon>PACMAD clade</taxon>
        <taxon>Chloridoideae</taxon>
        <taxon>Eragrostideae</taxon>
        <taxon>Eragrostidinae</taxon>
        <taxon>Eragrostis</taxon>
    </lineage>
</organism>
<proteinExistence type="predicted"/>
<dbReference type="AlphaFoldDB" id="A0A5J9UYR8"/>
<dbReference type="OrthoDB" id="642019at2759"/>
<accession>A0A5J9UYR8</accession>
<comment type="caution">
    <text evidence="2">The sequence shown here is derived from an EMBL/GenBank/DDBJ whole genome shotgun (WGS) entry which is preliminary data.</text>
</comment>
<dbReference type="EMBL" id="RWGY01000011">
    <property type="protein sequence ID" value="TVU28434.1"/>
    <property type="molecule type" value="Genomic_DNA"/>
</dbReference>
<evidence type="ECO:0000313" key="2">
    <source>
        <dbReference type="EMBL" id="TVU28434.1"/>
    </source>
</evidence>
<dbReference type="PANTHER" id="PTHR35547">
    <property type="entry name" value="OS06G0249350 PROTEIN-RELATED"/>
    <property type="match status" value="1"/>
</dbReference>
<feature type="signal peptide" evidence="1">
    <location>
        <begin position="1"/>
        <end position="25"/>
    </location>
</feature>
<evidence type="ECO:0000256" key="1">
    <source>
        <dbReference type="SAM" id="SignalP"/>
    </source>
</evidence>
<gene>
    <name evidence="2" type="ORF">EJB05_19951</name>
</gene>
<name>A0A5J9UYR8_9POAL</name>
<keyword evidence="1" id="KW-0732">Signal</keyword>